<dbReference type="PROSITE" id="PS50939">
    <property type="entry name" value="CYTOCHROME_B561"/>
    <property type="match status" value="1"/>
</dbReference>
<dbReference type="GO" id="GO:0016020">
    <property type="term" value="C:membrane"/>
    <property type="evidence" value="ECO:0007669"/>
    <property type="project" value="UniProtKB-SubCell"/>
</dbReference>
<reference evidence="13" key="1">
    <citation type="submission" date="2020-06" db="EMBL/GenBank/DDBJ databases">
        <title>WGS assembly of Ceratodon purpureus strain R40.</title>
        <authorList>
            <person name="Carey S.B."/>
            <person name="Jenkins J."/>
            <person name="Shu S."/>
            <person name="Lovell J.T."/>
            <person name="Sreedasyam A."/>
            <person name="Maumus F."/>
            <person name="Tiley G.P."/>
            <person name="Fernandez-Pozo N."/>
            <person name="Barry K."/>
            <person name="Chen C."/>
            <person name="Wang M."/>
            <person name="Lipzen A."/>
            <person name="Daum C."/>
            <person name="Saski C.A."/>
            <person name="Payton A.C."/>
            <person name="Mcbreen J.C."/>
            <person name="Conrad R.E."/>
            <person name="Kollar L.M."/>
            <person name="Olsson S."/>
            <person name="Huttunen S."/>
            <person name="Landis J.B."/>
            <person name="Wickett N.J."/>
            <person name="Johnson M.G."/>
            <person name="Rensing S.A."/>
            <person name="Grimwood J."/>
            <person name="Schmutz J."/>
            <person name="Mcdaniel S.F."/>
        </authorList>
    </citation>
    <scope>NUCLEOTIDE SEQUENCE</scope>
    <source>
        <strain evidence="13">R40</strain>
    </source>
</reference>
<feature type="transmembrane region" description="Helical" evidence="11">
    <location>
        <begin position="233"/>
        <end position="256"/>
    </location>
</feature>
<evidence type="ECO:0000259" key="12">
    <source>
        <dbReference type="PROSITE" id="PS50939"/>
    </source>
</evidence>
<dbReference type="SMART" id="SM00665">
    <property type="entry name" value="B561"/>
    <property type="match status" value="1"/>
</dbReference>
<feature type="transmembrane region" description="Helical" evidence="11">
    <location>
        <begin position="121"/>
        <end position="141"/>
    </location>
</feature>
<comment type="caution">
    <text evidence="13">The sequence shown here is derived from an EMBL/GenBank/DDBJ whole genome shotgun (WGS) entry which is preliminary data.</text>
</comment>
<evidence type="ECO:0000256" key="3">
    <source>
        <dbReference type="ARBA" id="ARBA00022448"/>
    </source>
</evidence>
<keyword evidence="10 11" id="KW-0472">Membrane</keyword>
<comment type="cofactor">
    <cofactor evidence="1">
        <name>heme b</name>
        <dbReference type="ChEBI" id="CHEBI:60344"/>
    </cofactor>
</comment>
<keyword evidence="8 11" id="KW-1133">Transmembrane helix</keyword>
<feature type="transmembrane region" description="Helical" evidence="11">
    <location>
        <begin position="90"/>
        <end position="109"/>
    </location>
</feature>
<protein>
    <recommendedName>
        <fullName evidence="12">Cytochrome b561 domain-containing protein</fullName>
    </recommendedName>
</protein>
<keyword evidence="7" id="KW-0249">Electron transport</keyword>
<dbReference type="OrthoDB" id="907479at2759"/>
<evidence type="ECO:0000256" key="1">
    <source>
        <dbReference type="ARBA" id="ARBA00001970"/>
    </source>
</evidence>
<evidence type="ECO:0000256" key="11">
    <source>
        <dbReference type="SAM" id="Phobius"/>
    </source>
</evidence>
<comment type="subcellular location">
    <subcellularLocation>
        <location evidence="2">Membrane</location>
        <topology evidence="2">Multi-pass membrane protein</topology>
    </subcellularLocation>
</comment>
<evidence type="ECO:0000256" key="9">
    <source>
        <dbReference type="ARBA" id="ARBA00023004"/>
    </source>
</evidence>
<dbReference type="GO" id="GO:0016491">
    <property type="term" value="F:oxidoreductase activity"/>
    <property type="evidence" value="ECO:0007669"/>
    <property type="project" value="InterPro"/>
</dbReference>
<feature type="transmembrane region" description="Helical" evidence="11">
    <location>
        <begin position="189"/>
        <end position="213"/>
    </location>
</feature>
<evidence type="ECO:0000256" key="7">
    <source>
        <dbReference type="ARBA" id="ARBA00022982"/>
    </source>
</evidence>
<evidence type="ECO:0000256" key="8">
    <source>
        <dbReference type="ARBA" id="ARBA00022989"/>
    </source>
</evidence>
<dbReference type="Proteomes" id="UP000822688">
    <property type="component" value="Chromosome 3"/>
</dbReference>
<keyword evidence="4" id="KW-0349">Heme</keyword>
<keyword evidence="6" id="KW-0479">Metal-binding</keyword>
<dbReference type="PANTHER" id="PTHR10106:SF0">
    <property type="entry name" value="LD36721P"/>
    <property type="match status" value="1"/>
</dbReference>
<evidence type="ECO:0000313" key="13">
    <source>
        <dbReference type="EMBL" id="KAG0585136.1"/>
    </source>
</evidence>
<sequence>MQVEGNSQNQNIAHKSRSSESDLCLADWDCDSSVNVEAMAVYSGVTPRHLAPVVHLLGVMGIVLMIVWTYSFRGGYGLSGAAVFNLHPLIMFAGFIFLSSEAIVVYKLVNGEKVYQKAVHMTVQGVAIFLAIVGVCAAYKFHIDNGIQNFYSLHSWFGVMTIVLYVVQWGLGFVAFWQQSVVKAKRAELLPWHVFVGIAAYAAALATAELGLLEKLTFLQKGASPLGLWSSEAMLVNFIGIAIFAYGASVVLTTLVPNSRKEAGYRDLLE</sequence>
<dbReference type="EMBL" id="CM026423">
    <property type="protein sequence ID" value="KAG0585136.1"/>
    <property type="molecule type" value="Genomic_DNA"/>
</dbReference>
<evidence type="ECO:0000256" key="2">
    <source>
        <dbReference type="ARBA" id="ARBA00004141"/>
    </source>
</evidence>
<dbReference type="FunFam" id="1.20.120.1770:FF:000001">
    <property type="entry name" value="Cytochrome b reductase 1"/>
    <property type="match status" value="1"/>
</dbReference>
<evidence type="ECO:0000313" key="14">
    <source>
        <dbReference type="Proteomes" id="UP000822688"/>
    </source>
</evidence>
<keyword evidence="14" id="KW-1185">Reference proteome</keyword>
<keyword evidence="3" id="KW-0813">Transport</keyword>
<feature type="transmembrane region" description="Helical" evidence="11">
    <location>
        <begin position="153"/>
        <end position="177"/>
    </location>
</feature>
<accession>A0A8T0IQM7</accession>
<dbReference type="InterPro" id="IPR006593">
    <property type="entry name" value="Cyt_b561/ferric_Rdtase_TM"/>
</dbReference>
<feature type="transmembrane region" description="Helical" evidence="11">
    <location>
        <begin position="49"/>
        <end position="70"/>
    </location>
</feature>
<dbReference type="InterPro" id="IPR043205">
    <property type="entry name" value="CYB561/CYBRD1-like"/>
</dbReference>
<organism evidence="13 14">
    <name type="scientific">Ceratodon purpureus</name>
    <name type="common">Fire moss</name>
    <name type="synonym">Dicranum purpureum</name>
    <dbReference type="NCBI Taxonomy" id="3225"/>
    <lineage>
        <taxon>Eukaryota</taxon>
        <taxon>Viridiplantae</taxon>
        <taxon>Streptophyta</taxon>
        <taxon>Embryophyta</taxon>
        <taxon>Bryophyta</taxon>
        <taxon>Bryophytina</taxon>
        <taxon>Bryopsida</taxon>
        <taxon>Dicranidae</taxon>
        <taxon>Pseudoditrichales</taxon>
        <taxon>Ditrichaceae</taxon>
        <taxon>Ceratodon</taxon>
    </lineage>
</organism>
<keyword evidence="5 11" id="KW-0812">Transmembrane</keyword>
<dbReference type="PANTHER" id="PTHR10106">
    <property type="entry name" value="CYTOCHROME B561-RELATED"/>
    <property type="match status" value="1"/>
</dbReference>
<name>A0A8T0IQM7_CERPU</name>
<feature type="domain" description="Cytochrome b561" evidence="12">
    <location>
        <begin position="53"/>
        <end position="255"/>
    </location>
</feature>
<gene>
    <name evidence="13" type="ORF">KC19_3G261600</name>
</gene>
<evidence type="ECO:0000256" key="6">
    <source>
        <dbReference type="ARBA" id="ARBA00022723"/>
    </source>
</evidence>
<keyword evidence="9" id="KW-0408">Iron</keyword>
<dbReference type="Pfam" id="PF03188">
    <property type="entry name" value="Cytochrom_B561"/>
    <property type="match status" value="1"/>
</dbReference>
<evidence type="ECO:0000256" key="4">
    <source>
        <dbReference type="ARBA" id="ARBA00022617"/>
    </source>
</evidence>
<dbReference type="Gene3D" id="1.20.120.1770">
    <property type="match status" value="1"/>
</dbReference>
<evidence type="ECO:0000256" key="10">
    <source>
        <dbReference type="ARBA" id="ARBA00023136"/>
    </source>
</evidence>
<dbReference type="GO" id="GO:0046872">
    <property type="term" value="F:metal ion binding"/>
    <property type="evidence" value="ECO:0007669"/>
    <property type="project" value="UniProtKB-KW"/>
</dbReference>
<proteinExistence type="predicted"/>
<evidence type="ECO:0000256" key="5">
    <source>
        <dbReference type="ARBA" id="ARBA00022692"/>
    </source>
</evidence>
<dbReference type="AlphaFoldDB" id="A0A8T0IQM7"/>